<evidence type="ECO:0000256" key="1">
    <source>
        <dbReference type="SAM" id="MobiDB-lite"/>
    </source>
</evidence>
<evidence type="ECO:0000313" key="2">
    <source>
        <dbReference type="EMBL" id="KAJ8889695.1"/>
    </source>
</evidence>
<dbReference type="EMBL" id="JARBHB010000003">
    <property type="protein sequence ID" value="KAJ8889695.1"/>
    <property type="molecule type" value="Genomic_DNA"/>
</dbReference>
<gene>
    <name evidence="2" type="ORF">PR048_009196</name>
</gene>
<accession>A0ABQ9HZ91</accession>
<proteinExistence type="predicted"/>
<organism evidence="2 3">
    <name type="scientific">Dryococelus australis</name>
    <dbReference type="NCBI Taxonomy" id="614101"/>
    <lineage>
        <taxon>Eukaryota</taxon>
        <taxon>Metazoa</taxon>
        <taxon>Ecdysozoa</taxon>
        <taxon>Arthropoda</taxon>
        <taxon>Hexapoda</taxon>
        <taxon>Insecta</taxon>
        <taxon>Pterygota</taxon>
        <taxon>Neoptera</taxon>
        <taxon>Polyneoptera</taxon>
        <taxon>Phasmatodea</taxon>
        <taxon>Verophasmatodea</taxon>
        <taxon>Anareolatae</taxon>
        <taxon>Phasmatidae</taxon>
        <taxon>Eurycanthinae</taxon>
        <taxon>Dryococelus</taxon>
    </lineage>
</organism>
<feature type="region of interest" description="Disordered" evidence="1">
    <location>
        <begin position="1"/>
        <end position="25"/>
    </location>
</feature>
<protein>
    <submittedName>
        <fullName evidence="2">Uncharacterized protein</fullName>
    </submittedName>
</protein>
<name>A0ABQ9HZ91_9NEOP</name>
<evidence type="ECO:0000313" key="3">
    <source>
        <dbReference type="Proteomes" id="UP001159363"/>
    </source>
</evidence>
<sequence length="93" mass="10028">MRMIPDQRKSVSSSREHHLSSATVQLTMPVAGESAHAQRQLELLCVSTIPAFQAADAGAGQAAYVDKRYTAIAGKYTPVTLTCHFSQLLSNLP</sequence>
<comment type="caution">
    <text evidence="2">The sequence shown here is derived from an EMBL/GenBank/DDBJ whole genome shotgun (WGS) entry which is preliminary data.</text>
</comment>
<feature type="compositionally biased region" description="Basic and acidic residues" evidence="1">
    <location>
        <begin position="1"/>
        <end position="19"/>
    </location>
</feature>
<reference evidence="2 3" key="1">
    <citation type="submission" date="2023-02" db="EMBL/GenBank/DDBJ databases">
        <title>LHISI_Scaffold_Assembly.</title>
        <authorList>
            <person name="Stuart O.P."/>
            <person name="Cleave R."/>
            <person name="Magrath M.J.L."/>
            <person name="Mikheyev A.S."/>
        </authorList>
    </citation>
    <scope>NUCLEOTIDE SEQUENCE [LARGE SCALE GENOMIC DNA]</scope>
    <source>
        <strain evidence="2">Daus_M_001</strain>
        <tissue evidence="2">Leg muscle</tissue>
    </source>
</reference>
<dbReference type="Proteomes" id="UP001159363">
    <property type="component" value="Chromosome 3"/>
</dbReference>
<keyword evidence="3" id="KW-1185">Reference proteome</keyword>